<comment type="caution">
    <text evidence="2">The sequence shown here is derived from an EMBL/GenBank/DDBJ whole genome shotgun (WGS) entry which is preliminary data.</text>
</comment>
<gene>
    <name evidence="2" type="ORF">ET996_09665</name>
</gene>
<name>A0A4Q9KKF1_PROTD</name>
<keyword evidence="1" id="KW-1133">Transmembrane helix</keyword>
<dbReference type="EMBL" id="SDMR01000011">
    <property type="protein sequence ID" value="TBT94655.1"/>
    <property type="molecule type" value="Genomic_DNA"/>
</dbReference>
<feature type="transmembrane region" description="Helical" evidence="1">
    <location>
        <begin position="33"/>
        <end position="54"/>
    </location>
</feature>
<evidence type="ECO:0000313" key="2">
    <source>
        <dbReference type="EMBL" id="TBT94655.1"/>
    </source>
</evidence>
<protein>
    <submittedName>
        <fullName evidence="2">DUF2304 domain-containing protein</fullName>
    </submittedName>
</protein>
<sequence length="123" mass="13083">MAQVVFAVVAVLVAFVLFRLLRAGRIREKYAALWIVIGFGVILLALWPGLLIATARAVGVAVPSNLLFFGAILLLLGVTLHLSLEASNLEDEVRTLAEEVALLKTKLSAPLPDALPADPADEA</sequence>
<keyword evidence="3" id="KW-1185">Reference proteome</keyword>
<accession>A0A4Q9KKF1</accession>
<keyword evidence="1" id="KW-0812">Transmembrane</keyword>
<dbReference type="InterPro" id="IPR019277">
    <property type="entry name" value="DUF2304"/>
</dbReference>
<dbReference type="AlphaFoldDB" id="A0A4Q9KKF1"/>
<feature type="transmembrane region" description="Helical" evidence="1">
    <location>
        <begin position="66"/>
        <end position="84"/>
    </location>
</feature>
<keyword evidence="1" id="KW-0472">Membrane</keyword>
<evidence type="ECO:0000313" key="3">
    <source>
        <dbReference type="Proteomes" id="UP000291933"/>
    </source>
</evidence>
<organism evidence="2 3">
    <name type="scientific">Propioniciclava tarda</name>
    <dbReference type="NCBI Taxonomy" id="433330"/>
    <lineage>
        <taxon>Bacteria</taxon>
        <taxon>Bacillati</taxon>
        <taxon>Actinomycetota</taxon>
        <taxon>Actinomycetes</taxon>
        <taxon>Propionibacteriales</taxon>
        <taxon>Propionibacteriaceae</taxon>
        <taxon>Propioniciclava</taxon>
    </lineage>
</organism>
<reference evidence="2 3" key="1">
    <citation type="submission" date="2019-01" db="EMBL/GenBank/DDBJ databases">
        <title>Lactibacter flavus gen. nov., sp. nov., a novel bacterium of the family Propionibacteriaceae isolated from raw milk and dairy products.</title>
        <authorList>
            <person name="Huptas C."/>
            <person name="Wenning M."/>
            <person name="Breitenwieser F."/>
            <person name="Doll E."/>
            <person name="Von Neubeck M."/>
            <person name="Busse H.-J."/>
            <person name="Scherer S."/>
        </authorList>
    </citation>
    <scope>NUCLEOTIDE SEQUENCE [LARGE SCALE GENOMIC DNA]</scope>
    <source>
        <strain evidence="2 3">DSM 22130</strain>
    </source>
</reference>
<dbReference type="Proteomes" id="UP000291933">
    <property type="component" value="Unassembled WGS sequence"/>
</dbReference>
<dbReference type="Pfam" id="PF10066">
    <property type="entry name" value="DUF2304"/>
    <property type="match status" value="1"/>
</dbReference>
<dbReference type="RefSeq" id="WP_131172357.1">
    <property type="nucleotide sequence ID" value="NZ_FXTL01000011.1"/>
</dbReference>
<proteinExistence type="predicted"/>
<evidence type="ECO:0000256" key="1">
    <source>
        <dbReference type="SAM" id="Phobius"/>
    </source>
</evidence>
<dbReference type="OrthoDB" id="3261168at2"/>